<comment type="caution">
    <text evidence="5">The sequence shown here is derived from an EMBL/GenBank/DDBJ whole genome shotgun (WGS) entry which is preliminary data.</text>
</comment>
<dbReference type="InterPro" id="IPR041583">
    <property type="entry name" value="TetR_C_31"/>
</dbReference>
<protein>
    <submittedName>
        <fullName evidence="5">TetR family transcriptional regulator</fullName>
    </submittedName>
</protein>
<evidence type="ECO:0000256" key="1">
    <source>
        <dbReference type="ARBA" id="ARBA00023125"/>
    </source>
</evidence>
<dbReference type="EMBL" id="JAUBOF010000090">
    <property type="protein sequence ID" value="MDM7490539.1"/>
    <property type="molecule type" value="Genomic_DNA"/>
</dbReference>
<dbReference type="InterPro" id="IPR009057">
    <property type="entry name" value="Homeodomain-like_sf"/>
</dbReference>
<feature type="DNA-binding region" description="H-T-H motif" evidence="2">
    <location>
        <begin position="31"/>
        <end position="50"/>
    </location>
</feature>
<dbReference type="Proteomes" id="UP001233164">
    <property type="component" value="Unassembled WGS sequence"/>
</dbReference>
<name>A0ABT7RSC6_9NOCA</name>
<keyword evidence="6" id="KW-1185">Reference proteome</keyword>
<sequence length="210" mass="22220">MVVSSMGTDVRSRIVAATLHLIGTDGIAAVTNRRIAARAEVSLGSITYHFPTQSDLLRSALTTFVADETTRLRELAQEYRGRDPSLVDAAALTEQVAEDLSFSAERIAPFELYIQAGRDARLRDAAAQCWSAYDALTATILTELGVPRAESIAPTLVATITGLQLRRLATGGAVDIATSVLHLVRSAVSPDTAGGDPGTDHTTVATTKIT</sequence>
<evidence type="ECO:0000313" key="6">
    <source>
        <dbReference type="Proteomes" id="UP001233164"/>
    </source>
</evidence>
<feature type="compositionally biased region" description="Polar residues" evidence="3">
    <location>
        <begin position="200"/>
        <end position="210"/>
    </location>
</feature>
<evidence type="ECO:0000256" key="3">
    <source>
        <dbReference type="SAM" id="MobiDB-lite"/>
    </source>
</evidence>
<accession>A0ABT7RSC6</accession>
<dbReference type="SUPFAM" id="SSF46689">
    <property type="entry name" value="Homeodomain-like"/>
    <property type="match status" value="1"/>
</dbReference>
<evidence type="ECO:0000259" key="4">
    <source>
        <dbReference type="PROSITE" id="PS50977"/>
    </source>
</evidence>
<dbReference type="InterPro" id="IPR036271">
    <property type="entry name" value="Tet_transcr_reg_TetR-rel_C_sf"/>
</dbReference>
<feature type="domain" description="HTH tetR-type" evidence="4">
    <location>
        <begin position="8"/>
        <end position="68"/>
    </location>
</feature>
<evidence type="ECO:0000256" key="2">
    <source>
        <dbReference type="PROSITE-ProRule" id="PRU00335"/>
    </source>
</evidence>
<reference evidence="5 6" key="1">
    <citation type="submission" date="2023-06" db="EMBL/GenBank/DDBJ databases">
        <title>Rhodococcus indonesiensis sp. nov a new member of the Rhodococcus ruber lineage isolated from a sediment of neutral hot spring.</title>
        <authorList>
            <person name="Kusuma A.B."/>
            <person name="Fenylestari G."/>
            <person name="Ammar F."/>
            <person name="Nouioui I."/>
            <person name="Goodfellow M."/>
        </authorList>
    </citation>
    <scope>NUCLEOTIDE SEQUENCE [LARGE SCALE GENOMIC DNA]</scope>
    <source>
        <strain evidence="5 6">CSLK01-03</strain>
    </source>
</reference>
<dbReference type="Pfam" id="PF17940">
    <property type="entry name" value="TetR_C_31"/>
    <property type="match status" value="1"/>
</dbReference>
<organism evidence="5 6">
    <name type="scientific">Rhodococcus indonesiensis</name>
    <dbReference type="NCBI Taxonomy" id="3055869"/>
    <lineage>
        <taxon>Bacteria</taxon>
        <taxon>Bacillati</taxon>
        <taxon>Actinomycetota</taxon>
        <taxon>Actinomycetes</taxon>
        <taxon>Mycobacteriales</taxon>
        <taxon>Nocardiaceae</taxon>
        <taxon>Rhodococcus</taxon>
    </lineage>
</organism>
<dbReference type="SUPFAM" id="SSF48498">
    <property type="entry name" value="Tetracyclin repressor-like, C-terminal domain"/>
    <property type="match status" value="1"/>
</dbReference>
<proteinExistence type="predicted"/>
<gene>
    <name evidence="5" type="ORF">QT969_19840</name>
</gene>
<dbReference type="InterPro" id="IPR001647">
    <property type="entry name" value="HTH_TetR"/>
</dbReference>
<dbReference type="PROSITE" id="PS50977">
    <property type="entry name" value="HTH_TETR_2"/>
    <property type="match status" value="1"/>
</dbReference>
<keyword evidence="1 2" id="KW-0238">DNA-binding</keyword>
<dbReference type="Gene3D" id="1.10.357.10">
    <property type="entry name" value="Tetracycline Repressor, domain 2"/>
    <property type="match status" value="1"/>
</dbReference>
<evidence type="ECO:0000313" key="5">
    <source>
        <dbReference type="EMBL" id="MDM7490539.1"/>
    </source>
</evidence>
<feature type="region of interest" description="Disordered" evidence="3">
    <location>
        <begin position="191"/>
        <end position="210"/>
    </location>
</feature>
<dbReference type="Pfam" id="PF00440">
    <property type="entry name" value="TetR_N"/>
    <property type="match status" value="1"/>
</dbReference>
<dbReference type="RefSeq" id="WP_289380796.1">
    <property type="nucleotide sequence ID" value="NZ_JAUBOF010000090.1"/>
</dbReference>